<reference evidence="7 8" key="1">
    <citation type="submission" date="2014-04" db="EMBL/GenBank/DDBJ databases">
        <authorList>
            <consortium name="DOE Joint Genome Institute"/>
            <person name="Kuo A."/>
            <person name="Kohler A."/>
            <person name="Costa M.D."/>
            <person name="Nagy L.G."/>
            <person name="Floudas D."/>
            <person name="Copeland A."/>
            <person name="Barry K.W."/>
            <person name="Cichocki N."/>
            <person name="Veneault-Fourrey C."/>
            <person name="LaButti K."/>
            <person name="Lindquist E.A."/>
            <person name="Lipzen A."/>
            <person name="Lundell T."/>
            <person name="Morin E."/>
            <person name="Murat C."/>
            <person name="Sun H."/>
            <person name="Tunlid A."/>
            <person name="Henrissat B."/>
            <person name="Grigoriev I.V."/>
            <person name="Hibbett D.S."/>
            <person name="Martin F."/>
            <person name="Nordberg H.P."/>
            <person name="Cantor M.N."/>
            <person name="Hua S.X."/>
        </authorList>
    </citation>
    <scope>NUCLEOTIDE SEQUENCE [LARGE SCALE GENOMIC DNA]</scope>
    <source>
        <strain evidence="7 8">Marx 270</strain>
    </source>
</reference>
<sequence length="109" mass="12125">IKFLIGFHAAVTLGPKVTKDRLTQVACMHMRKLGHGHSVIFFGPLKVDRSIHDAARKSDGDMIHSSDILLWAMGKTCTEIQNSAPYWAQQSEETMLCGTMHGRSSVVMR</sequence>
<keyword evidence="3" id="KW-0645">Protease</keyword>
<dbReference type="InterPro" id="IPR051346">
    <property type="entry name" value="OTU_Deubiquitinase"/>
</dbReference>
<reference evidence="8" key="2">
    <citation type="submission" date="2015-01" db="EMBL/GenBank/DDBJ databases">
        <title>Evolutionary Origins and Diversification of the Mycorrhizal Mutualists.</title>
        <authorList>
            <consortium name="DOE Joint Genome Institute"/>
            <consortium name="Mycorrhizal Genomics Consortium"/>
            <person name="Kohler A."/>
            <person name="Kuo A."/>
            <person name="Nagy L.G."/>
            <person name="Floudas D."/>
            <person name="Copeland A."/>
            <person name="Barry K.W."/>
            <person name="Cichocki N."/>
            <person name="Veneault-Fourrey C."/>
            <person name="LaButti K."/>
            <person name="Lindquist E.A."/>
            <person name="Lipzen A."/>
            <person name="Lundell T."/>
            <person name="Morin E."/>
            <person name="Murat C."/>
            <person name="Riley R."/>
            <person name="Ohm R."/>
            <person name="Sun H."/>
            <person name="Tunlid A."/>
            <person name="Henrissat B."/>
            <person name="Grigoriev I.V."/>
            <person name="Hibbett D.S."/>
            <person name="Martin F."/>
        </authorList>
    </citation>
    <scope>NUCLEOTIDE SEQUENCE [LARGE SCALE GENOMIC DNA]</scope>
    <source>
        <strain evidence="8">Marx 270</strain>
    </source>
</reference>
<gene>
    <name evidence="7" type="ORF">M404DRAFT_170253</name>
</gene>
<protein>
    <recommendedName>
        <fullName evidence="2">ubiquitinyl hydrolase 1</fullName>
        <ecNumber evidence="2">3.4.19.12</ecNumber>
    </recommendedName>
</protein>
<evidence type="ECO:0000313" key="8">
    <source>
        <dbReference type="Proteomes" id="UP000054217"/>
    </source>
</evidence>
<dbReference type="PANTHER" id="PTHR13367:SF33">
    <property type="entry name" value="P-LOOP CONTAINING NUCLEOSIDE TRIPHOSPHATE HYDROLASE PROTEIN"/>
    <property type="match status" value="1"/>
</dbReference>
<evidence type="ECO:0000256" key="6">
    <source>
        <dbReference type="ARBA" id="ARBA00022807"/>
    </source>
</evidence>
<dbReference type="EMBL" id="KN832136">
    <property type="protein sequence ID" value="KIN93765.1"/>
    <property type="molecule type" value="Genomic_DNA"/>
</dbReference>
<evidence type="ECO:0000313" key="7">
    <source>
        <dbReference type="EMBL" id="KIN93765.1"/>
    </source>
</evidence>
<feature type="non-terminal residue" evidence="7">
    <location>
        <position position="1"/>
    </location>
</feature>
<evidence type="ECO:0000256" key="3">
    <source>
        <dbReference type="ARBA" id="ARBA00022670"/>
    </source>
</evidence>
<dbReference type="OrthoDB" id="3182339at2759"/>
<keyword evidence="6" id="KW-0788">Thiol protease</keyword>
<accession>A0A0C3ND71</accession>
<name>A0A0C3ND71_PISTI</name>
<evidence type="ECO:0000256" key="4">
    <source>
        <dbReference type="ARBA" id="ARBA00022786"/>
    </source>
</evidence>
<dbReference type="PANTHER" id="PTHR13367">
    <property type="entry name" value="UBIQUITIN THIOESTERASE"/>
    <property type="match status" value="1"/>
</dbReference>
<keyword evidence="5" id="KW-0378">Hydrolase</keyword>
<keyword evidence="8" id="KW-1185">Reference proteome</keyword>
<dbReference type="GO" id="GO:0006508">
    <property type="term" value="P:proteolysis"/>
    <property type="evidence" value="ECO:0007669"/>
    <property type="project" value="UniProtKB-KW"/>
</dbReference>
<organism evidence="7 8">
    <name type="scientific">Pisolithus tinctorius Marx 270</name>
    <dbReference type="NCBI Taxonomy" id="870435"/>
    <lineage>
        <taxon>Eukaryota</taxon>
        <taxon>Fungi</taxon>
        <taxon>Dikarya</taxon>
        <taxon>Basidiomycota</taxon>
        <taxon>Agaricomycotina</taxon>
        <taxon>Agaricomycetes</taxon>
        <taxon>Agaricomycetidae</taxon>
        <taxon>Boletales</taxon>
        <taxon>Sclerodermatineae</taxon>
        <taxon>Pisolithaceae</taxon>
        <taxon>Pisolithus</taxon>
    </lineage>
</organism>
<dbReference type="STRING" id="870435.A0A0C3ND71"/>
<proteinExistence type="predicted"/>
<dbReference type="EC" id="3.4.19.12" evidence="2"/>
<evidence type="ECO:0000256" key="5">
    <source>
        <dbReference type="ARBA" id="ARBA00022801"/>
    </source>
</evidence>
<dbReference type="AlphaFoldDB" id="A0A0C3ND71"/>
<dbReference type="GO" id="GO:0004843">
    <property type="term" value="F:cysteine-type deubiquitinase activity"/>
    <property type="evidence" value="ECO:0007669"/>
    <property type="project" value="UniProtKB-EC"/>
</dbReference>
<dbReference type="Proteomes" id="UP000054217">
    <property type="component" value="Unassembled WGS sequence"/>
</dbReference>
<evidence type="ECO:0000256" key="1">
    <source>
        <dbReference type="ARBA" id="ARBA00000707"/>
    </source>
</evidence>
<dbReference type="HOGENOM" id="CLU_2298484_0_0_1"/>
<keyword evidence="4" id="KW-0833">Ubl conjugation pathway</keyword>
<evidence type="ECO:0000256" key="2">
    <source>
        <dbReference type="ARBA" id="ARBA00012759"/>
    </source>
</evidence>
<comment type="catalytic activity">
    <reaction evidence="1">
        <text>Thiol-dependent hydrolysis of ester, thioester, amide, peptide and isopeptide bonds formed by the C-terminal Gly of ubiquitin (a 76-residue protein attached to proteins as an intracellular targeting signal).</text>
        <dbReference type="EC" id="3.4.19.12"/>
    </reaction>
</comment>
<dbReference type="InParanoid" id="A0A0C3ND71"/>